<dbReference type="HOGENOM" id="CLU_031277_2_0_10"/>
<dbReference type="PANTHER" id="PTHR36454">
    <property type="entry name" value="LMO2823 PROTEIN"/>
    <property type="match status" value="1"/>
</dbReference>
<dbReference type="AlphaFoldDB" id="Q3AP39"/>
<dbReference type="PANTHER" id="PTHR36454:SF1">
    <property type="entry name" value="DUF1015 DOMAIN-CONTAINING PROTEIN"/>
    <property type="match status" value="1"/>
</dbReference>
<dbReference type="Pfam" id="PF06245">
    <property type="entry name" value="DUF1015"/>
    <property type="match status" value="1"/>
</dbReference>
<evidence type="ECO:0000313" key="1">
    <source>
        <dbReference type="EMBL" id="ABB29236.1"/>
    </source>
</evidence>
<reference evidence="1" key="1">
    <citation type="submission" date="2005-08" db="EMBL/GenBank/DDBJ databases">
        <title>Complete sequence of Chlorobium chlorochromatii CaD3.</title>
        <authorList>
            <person name="Copeland A."/>
            <person name="Lucas S."/>
            <person name="Lapidus A."/>
            <person name="Barry K."/>
            <person name="Detter J.C."/>
            <person name="Glavina T."/>
            <person name="Hammon N."/>
            <person name="Israni S."/>
            <person name="Pitluck S."/>
            <person name="Bryant D."/>
            <person name="Schmutz J."/>
            <person name="Larimer F."/>
            <person name="Land M."/>
            <person name="Kyrpides N."/>
            <person name="Ivanova N."/>
            <person name="Richardson P."/>
        </authorList>
    </citation>
    <scope>NUCLEOTIDE SEQUENCE [LARGE SCALE GENOMIC DNA]</scope>
    <source>
        <strain evidence="1">CaD3</strain>
    </source>
</reference>
<gene>
    <name evidence="1" type="ordered locus">Cag_1988</name>
</gene>
<dbReference type="PIRSF" id="PIRSF033563">
    <property type="entry name" value="UCP033563"/>
    <property type="match status" value="1"/>
</dbReference>
<protein>
    <recommendedName>
        <fullName evidence="2">DUF1015 domain-containing protein</fullName>
    </recommendedName>
</protein>
<name>Q3AP39_CHLCH</name>
<sequence length="450" mass="51308">MMQWHCKAFLILRHSFNEQCNLFMPEIKPFSGVLYHPELLKQADKLICPPYDIISSAQQQSLYHRSPLNAIRLELPLEENPYGTAAARLTQWLQSGELQRDSEPAIYPYFQTFEDLEGKSHVRHGFFTAMRLHEFSENKVLRHEKTLSAPKADRLNLFRATRTNISPIYGLYADEHRTLDQLMVAYSETHEPLLDANVQGIRNRLWRITEPTLLEQFRQTLLNRQVYIADGHHRYDTGVTYRNERMAANPTHNGNEPYNFIFSCLTNIYDEGLIVFPLHRVLHSVADFNAERLKEQLAEFFTITDLNSQDELKAYLAASTSSFSYGVVTSGALYGMTLKGEAAPLLDAQCAHCPEAVAQLGVVVLHQVIFHKLLGISHEAMEAQRNLLYVTDVNEVFHAVACRTAQAGFVVKPTTVQQVLDVSESGEVMPQKSTFFYPKLMTGLLFNPLD</sequence>
<organism evidence="1">
    <name type="scientific">Chlorobium chlorochromatii (strain CaD3)</name>
    <dbReference type="NCBI Taxonomy" id="340177"/>
    <lineage>
        <taxon>Bacteria</taxon>
        <taxon>Pseudomonadati</taxon>
        <taxon>Chlorobiota</taxon>
        <taxon>Chlorobiia</taxon>
        <taxon>Chlorobiales</taxon>
        <taxon>Chlorobiaceae</taxon>
        <taxon>Chlorobium/Pelodictyon group</taxon>
        <taxon>Chlorobium</taxon>
    </lineage>
</organism>
<dbReference type="InterPro" id="IPR008323">
    <property type="entry name" value="UCP033563"/>
</dbReference>
<accession>Q3AP39</accession>
<dbReference type="EMBL" id="CP000108">
    <property type="protein sequence ID" value="ABB29236.1"/>
    <property type="molecule type" value="Genomic_DNA"/>
</dbReference>
<proteinExistence type="predicted"/>
<dbReference type="KEGG" id="cch:Cag_1988"/>
<dbReference type="STRING" id="340177.Cag_1988"/>
<evidence type="ECO:0008006" key="2">
    <source>
        <dbReference type="Google" id="ProtNLM"/>
    </source>
</evidence>
<dbReference type="eggNOG" id="COG4198">
    <property type="taxonomic scope" value="Bacteria"/>
</dbReference>